<sequence>MDPSKSPANEPLFNWKRRQDLQEMLREVGLEIEYWLPKLQKHLGVNCAQALQHVEERELQKLKSQAKHSWEKRALEKLLNLSHSTRLSELQESQGKILKKKKKGKQMLQEKRDFKSEERQQQAAVRGAKGDLRQAMELPNEYWPPLQKSLQEVMENMEGKLNLNEMTLSHRQNLPDRDLVRWASGGLALQGIYKTSSHMSLLEKREELLSVPQESLLFGPEHSTRMGTWEFTSSQEESMFTQMIEKQGFSVTASAKGGCWGLCLEADMDHSKHSESKETRQSHPENSYFCSVKFSYVPLASCRFRMDQLQFSKAALQELKCIHDLLHQPEGPDRLPLLRRRTEAFFHRFGSHANQGPLHLGGIYWWKATSEGFQSEQLEQVKEQAAEALNGYIRGSYSGFGVKVPAGVDVSDSRSETVNPSTNLQNLQTKVQLSVAQTGGPPEANGFLQWKAGLVASNQTWSVIDRGLQLVPIWDIILSNHRSDFKDPCQVASLLKDSYTALTGITAQIQEGEDLVSVVKEVRFFLKDVKSWEVSDPEQQLKKLINFMQMLSQKTKSYDTWVNICLTDWGLQNFLINTVNFCKKSSIYETNYEIKSQLSSLLDPHIRKVNNFPQAHSIMQWVFQSESEQEPINITQLSELIKILKETKNDLMEVKVKSEPAEKMEEAQRKATCEVSLSLGFFLNYLRKTQQPDTQLLLLSIAAGAGYHVVNKKFQYPLGFHELDFLLDTMQTAQDKYQELKNICTYRAQAFLVLTSLTVTSGLTDVSPEEKIQRLVLVRHHLGQYLSKEVAHVLSTSGAEHDWENLEEDLRLLLEGNYEGTISSLQMDEIGKNLQSNFPKKKQSHELHDNRNSKWEVIEDTTFMRLLQRLELKHYYPKGMNRANFHLINKTSVYNTQPSSERELPSYFLQKLLMLDYGLRYLVFRDGENIQNHVYQSAFNQENGIFDPYEDLFEDKDSLPSKSRPHIHPMDIQMAILHCADDFARQYILSKLSICQFALPLLIPNPCSSQIEFSLWSLSQIRRSWQEARKSPREEKINYKNKQMCQVSTPIVSFIRMIWNWLLCFQISDHELSSE</sequence>
<dbReference type="PANTHER" id="PTHR22796:SF6">
    <property type="entry name" value="INTERFERON-INDUCED VERY LARGE GTPASE 1-RELATED"/>
    <property type="match status" value="1"/>
</dbReference>
<organism evidence="3 4">
    <name type="scientific">Myotis davidii</name>
    <name type="common">David's myotis</name>
    <dbReference type="NCBI Taxonomy" id="225400"/>
    <lineage>
        <taxon>Eukaryota</taxon>
        <taxon>Metazoa</taxon>
        <taxon>Chordata</taxon>
        <taxon>Craniata</taxon>
        <taxon>Vertebrata</taxon>
        <taxon>Euteleostomi</taxon>
        <taxon>Mammalia</taxon>
        <taxon>Eutheria</taxon>
        <taxon>Laurasiatheria</taxon>
        <taxon>Chiroptera</taxon>
        <taxon>Yangochiroptera</taxon>
        <taxon>Vespertilionidae</taxon>
        <taxon>Myotis</taxon>
    </lineage>
</organism>
<dbReference type="EMBL" id="KB108162">
    <property type="protein sequence ID" value="ELK29197.1"/>
    <property type="molecule type" value="Genomic_DNA"/>
</dbReference>
<dbReference type="Pfam" id="PF25496">
    <property type="entry name" value="URGCP"/>
    <property type="match status" value="1"/>
</dbReference>
<evidence type="ECO:0000313" key="4">
    <source>
        <dbReference type="Proteomes" id="UP000010556"/>
    </source>
</evidence>
<keyword evidence="4" id="KW-1185">Reference proteome</keyword>
<name>L5LT07_MYODS</name>
<feature type="region of interest" description="Disordered" evidence="1">
    <location>
        <begin position="91"/>
        <end position="130"/>
    </location>
</feature>
<evidence type="ECO:0000313" key="3">
    <source>
        <dbReference type="EMBL" id="ELK29197.1"/>
    </source>
</evidence>
<evidence type="ECO:0000259" key="2">
    <source>
        <dbReference type="Pfam" id="PF25496"/>
    </source>
</evidence>
<accession>L5LT07</accession>
<feature type="compositionally biased region" description="Basic and acidic residues" evidence="1">
    <location>
        <begin position="108"/>
        <end position="120"/>
    </location>
</feature>
<proteinExistence type="predicted"/>
<feature type="domain" description="Up-regulator of cell proliferation-like" evidence="2">
    <location>
        <begin position="967"/>
        <end position="1057"/>
    </location>
</feature>
<protein>
    <submittedName>
        <fullName evidence="3">Interferon-induced very large GTPase 1</fullName>
    </submittedName>
</protein>
<dbReference type="Proteomes" id="UP000010556">
    <property type="component" value="Unassembled WGS sequence"/>
</dbReference>
<evidence type="ECO:0000256" key="1">
    <source>
        <dbReference type="SAM" id="MobiDB-lite"/>
    </source>
</evidence>
<dbReference type="AlphaFoldDB" id="L5LT07"/>
<dbReference type="InterPro" id="IPR057365">
    <property type="entry name" value="URGCP"/>
</dbReference>
<dbReference type="PANTHER" id="PTHR22796">
    <property type="entry name" value="URG4-RELATED"/>
    <property type="match status" value="1"/>
</dbReference>
<reference evidence="4" key="1">
    <citation type="journal article" date="2013" name="Science">
        <title>Comparative analysis of bat genomes provides insight into the evolution of flight and immunity.</title>
        <authorList>
            <person name="Zhang G."/>
            <person name="Cowled C."/>
            <person name="Shi Z."/>
            <person name="Huang Z."/>
            <person name="Bishop-Lilly K.A."/>
            <person name="Fang X."/>
            <person name="Wynne J.W."/>
            <person name="Xiong Z."/>
            <person name="Baker M.L."/>
            <person name="Zhao W."/>
            <person name="Tachedjian M."/>
            <person name="Zhu Y."/>
            <person name="Zhou P."/>
            <person name="Jiang X."/>
            <person name="Ng J."/>
            <person name="Yang L."/>
            <person name="Wu L."/>
            <person name="Xiao J."/>
            <person name="Feng Y."/>
            <person name="Chen Y."/>
            <person name="Sun X."/>
            <person name="Zhang Y."/>
            <person name="Marsh G.A."/>
            <person name="Crameri G."/>
            <person name="Broder C.C."/>
            <person name="Frey K.G."/>
            <person name="Wang L.F."/>
            <person name="Wang J."/>
        </authorList>
    </citation>
    <scope>NUCLEOTIDE SEQUENCE [LARGE SCALE GENOMIC DNA]</scope>
</reference>
<gene>
    <name evidence="3" type="ORF">MDA_GLEAN10001209</name>
</gene>